<comment type="caution">
    <text evidence="2">The sequence shown here is derived from an EMBL/GenBank/DDBJ whole genome shotgun (WGS) entry which is preliminary data.</text>
</comment>
<accession>A0ABP6LM35</accession>
<sequence length="71" mass="7332">MVADPVVGRDEGLGEEGDGEEDAGAGAMPASLVPRDDTGVSPRWRGRLAVSRRSPGCLGADPAMRTTHCDP</sequence>
<reference evidence="3" key="1">
    <citation type="journal article" date="2019" name="Int. J. Syst. Evol. Microbiol.">
        <title>The Global Catalogue of Microorganisms (GCM) 10K type strain sequencing project: providing services to taxonomists for standard genome sequencing and annotation.</title>
        <authorList>
            <consortium name="The Broad Institute Genomics Platform"/>
            <consortium name="The Broad Institute Genome Sequencing Center for Infectious Disease"/>
            <person name="Wu L."/>
            <person name="Ma J."/>
        </authorList>
    </citation>
    <scope>NUCLEOTIDE SEQUENCE [LARGE SCALE GENOMIC DNA]</scope>
    <source>
        <strain evidence="3">JCM 14309</strain>
    </source>
</reference>
<feature type="region of interest" description="Disordered" evidence="1">
    <location>
        <begin position="1"/>
        <end position="43"/>
    </location>
</feature>
<dbReference type="EMBL" id="BAAAVT010000001">
    <property type="protein sequence ID" value="GAA3050811.1"/>
    <property type="molecule type" value="Genomic_DNA"/>
</dbReference>
<feature type="compositionally biased region" description="Acidic residues" evidence="1">
    <location>
        <begin position="13"/>
        <end position="23"/>
    </location>
</feature>
<evidence type="ECO:0000313" key="3">
    <source>
        <dbReference type="Proteomes" id="UP001500236"/>
    </source>
</evidence>
<organism evidence="2 3">
    <name type="scientific">Nesterenkonia aethiopica</name>
    <dbReference type="NCBI Taxonomy" id="269144"/>
    <lineage>
        <taxon>Bacteria</taxon>
        <taxon>Bacillati</taxon>
        <taxon>Actinomycetota</taxon>
        <taxon>Actinomycetes</taxon>
        <taxon>Micrococcales</taxon>
        <taxon>Micrococcaceae</taxon>
        <taxon>Nesterenkonia</taxon>
    </lineage>
</organism>
<proteinExistence type="predicted"/>
<evidence type="ECO:0000256" key="1">
    <source>
        <dbReference type="SAM" id="MobiDB-lite"/>
    </source>
</evidence>
<evidence type="ECO:0000313" key="2">
    <source>
        <dbReference type="EMBL" id="GAA3050811.1"/>
    </source>
</evidence>
<protein>
    <submittedName>
        <fullName evidence="2">Uncharacterized protein</fullName>
    </submittedName>
</protein>
<gene>
    <name evidence="2" type="ORF">GCM10010529_01140</name>
</gene>
<keyword evidence="3" id="KW-1185">Reference proteome</keyword>
<dbReference type="Proteomes" id="UP001500236">
    <property type="component" value="Unassembled WGS sequence"/>
</dbReference>
<name>A0ABP6LM35_9MICC</name>